<reference evidence="1" key="1">
    <citation type="submission" date="2019-10" db="EMBL/GenBank/DDBJ databases">
        <title>Nonomuraea sp. nov., isolated from Phyllanthus amarus.</title>
        <authorList>
            <person name="Klykleung N."/>
            <person name="Tanasupawat S."/>
        </authorList>
    </citation>
    <scope>NUCLEOTIDE SEQUENCE [LARGE SCALE GENOMIC DNA]</scope>
    <source>
        <strain evidence="1">3MP-10</strain>
    </source>
</reference>
<keyword evidence="2" id="KW-1185">Reference proteome</keyword>
<gene>
    <name evidence="1" type="ORF">FH607_030340</name>
</gene>
<organism evidence="1 2">
    <name type="scientific">Streptomyces mimosae</name>
    <dbReference type="NCBI Taxonomy" id="2586635"/>
    <lineage>
        <taxon>Bacteria</taxon>
        <taxon>Bacillati</taxon>
        <taxon>Actinomycetota</taxon>
        <taxon>Actinomycetes</taxon>
        <taxon>Kitasatosporales</taxon>
        <taxon>Streptomycetaceae</taxon>
        <taxon>Streptomyces</taxon>
    </lineage>
</organism>
<comment type="caution">
    <text evidence="1">The sequence shown here is derived from an EMBL/GenBank/DDBJ whole genome shotgun (WGS) entry which is preliminary data.</text>
</comment>
<dbReference type="RefSeq" id="WP_139675652.1">
    <property type="nucleotide sequence ID" value="NZ_VDLY02000033.1"/>
</dbReference>
<evidence type="ECO:0000313" key="1">
    <source>
        <dbReference type="EMBL" id="KAB8157454.1"/>
    </source>
</evidence>
<accession>A0A5N5ZLR8</accession>
<proteinExistence type="predicted"/>
<dbReference type="Proteomes" id="UP000314251">
    <property type="component" value="Unassembled WGS sequence"/>
</dbReference>
<dbReference type="EMBL" id="VDLY02000033">
    <property type="protein sequence ID" value="KAB8157454.1"/>
    <property type="molecule type" value="Genomic_DNA"/>
</dbReference>
<sequence>MGIELPVTLGDRLPRLLMVWLLGLVPGGLGEGGNGALEAVRGEGGCEPAVQGGPERRLGEVDVARVATCSASAYSSGERHR</sequence>
<protein>
    <submittedName>
        <fullName evidence="1">Uncharacterized protein</fullName>
    </submittedName>
</protein>
<dbReference type="AlphaFoldDB" id="A0A5N5ZLR8"/>
<name>A0A5N5ZLR8_9ACTN</name>
<evidence type="ECO:0000313" key="2">
    <source>
        <dbReference type="Proteomes" id="UP000314251"/>
    </source>
</evidence>